<dbReference type="AlphaFoldDB" id="A0A2J6Q8S9"/>
<dbReference type="InterPro" id="IPR012334">
    <property type="entry name" value="Pectin_lyas_fold"/>
</dbReference>
<organism evidence="10 11">
    <name type="scientific">Hyaloscypha hepaticicola</name>
    <dbReference type="NCBI Taxonomy" id="2082293"/>
    <lineage>
        <taxon>Eukaryota</taxon>
        <taxon>Fungi</taxon>
        <taxon>Dikarya</taxon>
        <taxon>Ascomycota</taxon>
        <taxon>Pezizomycotina</taxon>
        <taxon>Leotiomycetes</taxon>
        <taxon>Helotiales</taxon>
        <taxon>Hyaloscyphaceae</taxon>
        <taxon>Hyaloscypha</taxon>
    </lineage>
</organism>
<keyword evidence="4" id="KW-0732">Signal</keyword>
<dbReference type="GO" id="GO:0005576">
    <property type="term" value="C:extracellular region"/>
    <property type="evidence" value="ECO:0007669"/>
    <property type="project" value="UniProtKB-SubCell"/>
</dbReference>
<keyword evidence="3" id="KW-0964">Secreted</keyword>
<proteinExistence type="inferred from homology"/>
<evidence type="ECO:0000256" key="8">
    <source>
        <dbReference type="ARBA" id="ARBA00023316"/>
    </source>
</evidence>
<dbReference type="PANTHER" id="PTHR31736:SF8">
    <property type="entry name" value="PUTATIVE (AFU_ORTHOLOGUE AFUA_7G06410)-RELATED"/>
    <property type="match status" value="1"/>
</dbReference>
<dbReference type="GO" id="GO:0005975">
    <property type="term" value="P:carbohydrate metabolic process"/>
    <property type="evidence" value="ECO:0007669"/>
    <property type="project" value="InterPro"/>
</dbReference>
<comment type="subcellular location">
    <subcellularLocation>
        <location evidence="1">Secreted</location>
    </subcellularLocation>
</comment>
<evidence type="ECO:0000256" key="3">
    <source>
        <dbReference type="ARBA" id="ARBA00022525"/>
    </source>
</evidence>
<evidence type="ECO:0000256" key="5">
    <source>
        <dbReference type="ARBA" id="ARBA00022801"/>
    </source>
</evidence>
<accession>A0A2J6Q8S9</accession>
<reference evidence="10 11" key="1">
    <citation type="submission" date="2016-05" db="EMBL/GenBank/DDBJ databases">
        <title>A degradative enzymes factory behind the ericoid mycorrhizal symbiosis.</title>
        <authorList>
            <consortium name="DOE Joint Genome Institute"/>
            <person name="Martino E."/>
            <person name="Morin E."/>
            <person name="Grelet G."/>
            <person name="Kuo A."/>
            <person name="Kohler A."/>
            <person name="Daghino S."/>
            <person name="Barry K."/>
            <person name="Choi C."/>
            <person name="Cichocki N."/>
            <person name="Clum A."/>
            <person name="Copeland A."/>
            <person name="Hainaut M."/>
            <person name="Haridas S."/>
            <person name="Labutti K."/>
            <person name="Lindquist E."/>
            <person name="Lipzen A."/>
            <person name="Khouja H.-R."/>
            <person name="Murat C."/>
            <person name="Ohm R."/>
            <person name="Olson A."/>
            <person name="Spatafora J."/>
            <person name="Veneault-Fourrey C."/>
            <person name="Henrissat B."/>
            <person name="Grigoriev I."/>
            <person name="Martin F."/>
            <person name="Perotto S."/>
        </authorList>
    </citation>
    <scope>NUCLEOTIDE SEQUENCE [LARGE SCALE GENOMIC DNA]</scope>
    <source>
        <strain evidence="10 11">UAMH 7357</strain>
    </source>
</reference>
<dbReference type="GO" id="GO:0004650">
    <property type="term" value="F:polygalacturonase activity"/>
    <property type="evidence" value="ECO:0007669"/>
    <property type="project" value="InterPro"/>
</dbReference>
<comment type="similarity">
    <text evidence="2 9">Belongs to the glycosyl hydrolase 28 family.</text>
</comment>
<keyword evidence="11" id="KW-1185">Reference proteome</keyword>
<keyword evidence="8" id="KW-0961">Cell wall biogenesis/degradation</keyword>
<dbReference type="Proteomes" id="UP000235672">
    <property type="component" value="Unassembled WGS sequence"/>
</dbReference>
<dbReference type="InterPro" id="IPR000743">
    <property type="entry name" value="Glyco_hydro_28"/>
</dbReference>
<evidence type="ECO:0000256" key="2">
    <source>
        <dbReference type="ARBA" id="ARBA00008834"/>
    </source>
</evidence>
<evidence type="ECO:0000256" key="9">
    <source>
        <dbReference type="RuleBase" id="RU361169"/>
    </source>
</evidence>
<keyword evidence="6" id="KW-0325">Glycoprotein</keyword>
<keyword evidence="7 9" id="KW-0326">Glycosidase</keyword>
<evidence type="ECO:0000256" key="4">
    <source>
        <dbReference type="ARBA" id="ARBA00022729"/>
    </source>
</evidence>
<sequence>MRFLTSVLLAKTCTIKPSLNGADDTPAILQAFQNCNKNARIVFVNETYHVNTVMNTTGLENVDIDLFRTLLWSTNVTYWLSASLPFGYQNQSSAWWLGGCNIRFNGYGYGTLNGNGQVWYDFVKGVSNYPHRPQALTIWNTHDSVFTGLRFVQSQMWTMTTFKSSNILMQDIYINSTSSSHNPTTNTDGADTIYSNNIHFDRMTVINGDDSISTKANSTNILITNSTFINGLGVALGSIGQYDGVYEILENITARDIVFVKTLHAGYVKTWTGQRVGYPPNGGGGGFGYAKNITFANFTVSALRSSPFSLSQCTTFSSAVGDCNSSLFQVSDIFMEDIRGTVEADPIASFQCSAAAPCKNFTTLDVNVKLPNGTIATGWKCSNLKGTTGFNCTGGGACSGGSATGGC</sequence>
<dbReference type="InterPro" id="IPR011050">
    <property type="entry name" value="Pectin_lyase_fold/virulence"/>
</dbReference>
<gene>
    <name evidence="10" type="ORF">NA56DRAFT_670310</name>
</gene>
<dbReference type="STRING" id="1745343.A0A2J6Q8S9"/>
<dbReference type="Pfam" id="PF00295">
    <property type="entry name" value="Glyco_hydro_28"/>
    <property type="match status" value="1"/>
</dbReference>
<dbReference type="GO" id="GO:0071555">
    <property type="term" value="P:cell wall organization"/>
    <property type="evidence" value="ECO:0007669"/>
    <property type="project" value="UniProtKB-KW"/>
</dbReference>
<dbReference type="OrthoDB" id="187139at2759"/>
<evidence type="ECO:0000256" key="6">
    <source>
        <dbReference type="ARBA" id="ARBA00023180"/>
    </source>
</evidence>
<dbReference type="Gene3D" id="2.160.20.10">
    <property type="entry name" value="Single-stranded right-handed beta-helix, Pectin lyase-like"/>
    <property type="match status" value="1"/>
</dbReference>
<dbReference type="EMBL" id="KZ613477">
    <property type="protein sequence ID" value="PMD22642.1"/>
    <property type="molecule type" value="Genomic_DNA"/>
</dbReference>
<name>A0A2J6Q8S9_9HELO</name>
<dbReference type="PANTHER" id="PTHR31736">
    <property type="match status" value="1"/>
</dbReference>
<dbReference type="SUPFAM" id="SSF51126">
    <property type="entry name" value="Pectin lyase-like"/>
    <property type="match status" value="1"/>
</dbReference>
<evidence type="ECO:0000313" key="11">
    <source>
        <dbReference type="Proteomes" id="UP000235672"/>
    </source>
</evidence>
<evidence type="ECO:0000256" key="1">
    <source>
        <dbReference type="ARBA" id="ARBA00004613"/>
    </source>
</evidence>
<protein>
    <submittedName>
        <fullName evidence="10">Glycoside hydrolase family 28 protein</fullName>
    </submittedName>
</protein>
<keyword evidence="5 9" id="KW-0378">Hydrolase</keyword>
<evidence type="ECO:0000313" key="10">
    <source>
        <dbReference type="EMBL" id="PMD22642.1"/>
    </source>
</evidence>
<evidence type="ECO:0000256" key="7">
    <source>
        <dbReference type="ARBA" id="ARBA00023295"/>
    </source>
</evidence>